<dbReference type="Gramene" id="EFJ20127">
    <property type="protein sequence ID" value="EFJ20127"/>
    <property type="gene ID" value="SELMODRAFT_418494"/>
</dbReference>
<dbReference type="InterPro" id="IPR037379">
    <property type="entry name" value="WDR74/Nsa1"/>
</dbReference>
<dbReference type="CDD" id="cd22857">
    <property type="entry name" value="WDR74"/>
    <property type="match status" value="1"/>
</dbReference>
<dbReference type="SUPFAM" id="SSF50978">
    <property type="entry name" value="WD40 repeat-like"/>
    <property type="match status" value="1"/>
</dbReference>
<gene>
    <name evidence="2" type="ORF">SELMODRAFT_418494</name>
</gene>
<dbReference type="Gene3D" id="2.130.10.10">
    <property type="entry name" value="YVTN repeat-like/Quinoprotein amine dehydrogenase"/>
    <property type="match status" value="2"/>
</dbReference>
<evidence type="ECO:0008006" key="4">
    <source>
        <dbReference type="Google" id="ProtNLM"/>
    </source>
</evidence>
<dbReference type="STRING" id="88036.D8S5W3"/>
<evidence type="ECO:0000313" key="3">
    <source>
        <dbReference type="Proteomes" id="UP000001514"/>
    </source>
</evidence>
<feature type="compositionally biased region" description="Basic residues" evidence="1">
    <location>
        <begin position="390"/>
        <end position="404"/>
    </location>
</feature>
<dbReference type="PANTHER" id="PTHR16038:SF4">
    <property type="entry name" value="WD REPEAT-CONTAINING PROTEIN 74"/>
    <property type="match status" value="1"/>
</dbReference>
<dbReference type="InterPro" id="IPR015943">
    <property type="entry name" value="WD40/YVTN_repeat-like_dom_sf"/>
</dbReference>
<dbReference type="PANTHER" id="PTHR16038">
    <property type="entry name" value="NOP SEVEN ASSOCIATED PROTEIN 1"/>
    <property type="match status" value="1"/>
</dbReference>
<feature type="region of interest" description="Disordered" evidence="1">
    <location>
        <begin position="353"/>
        <end position="472"/>
    </location>
</feature>
<dbReference type="OMA" id="HRKFAAG"/>
<dbReference type="eggNOG" id="KOG3881">
    <property type="taxonomic scope" value="Eukaryota"/>
</dbReference>
<proteinExistence type="predicted"/>
<feature type="compositionally biased region" description="Basic and acidic residues" evidence="1">
    <location>
        <begin position="447"/>
        <end position="472"/>
    </location>
</feature>
<dbReference type="FunCoup" id="D8S5W3">
    <property type="interactions" value="2087"/>
</dbReference>
<accession>D8S5W3</accession>
<dbReference type="InParanoid" id="D8S5W3"/>
<dbReference type="KEGG" id="smo:SELMODRAFT_418494"/>
<evidence type="ECO:0000256" key="1">
    <source>
        <dbReference type="SAM" id="MobiDB-lite"/>
    </source>
</evidence>
<dbReference type="EMBL" id="GL377603">
    <property type="protein sequence ID" value="EFJ20127.1"/>
    <property type="molecule type" value="Genomic_DNA"/>
</dbReference>
<dbReference type="AlphaFoldDB" id="D8S5W3"/>
<organism evidence="3">
    <name type="scientific">Selaginella moellendorffii</name>
    <name type="common">Spikemoss</name>
    <dbReference type="NCBI Taxonomy" id="88036"/>
    <lineage>
        <taxon>Eukaryota</taxon>
        <taxon>Viridiplantae</taxon>
        <taxon>Streptophyta</taxon>
        <taxon>Embryophyta</taxon>
        <taxon>Tracheophyta</taxon>
        <taxon>Lycopodiopsida</taxon>
        <taxon>Selaginellales</taxon>
        <taxon>Selaginellaceae</taxon>
        <taxon>Selaginella</taxon>
    </lineage>
</organism>
<dbReference type="InterPro" id="IPR036322">
    <property type="entry name" value="WD40_repeat_dom_sf"/>
</dbReference>
<name>D8S5W3_SELML</name>
<feature type="compositionally biased region" description="Acidic residues" evidence="1">
    <location>
        <begin position="372"/>
        <end position="386"/>
    </location>
</feature>
<keyword evidence="3" id="KW-1185">Reference proteome</keyword>
<dbReference type="GO" id="GO:0030687">
    <property type="term" value="C:preribosome, large subunit precursor"/>
    <property type="evidence" value="ECO:0000318"/>
    <property type="project" value="GO_Central"/>
</dbReference>
<protein>
    <recommendedName>
        <fullName evidence="4">Ribosome biogenesis protein NSA1</fullName>
    </recommendedName>
</protein>
<evidence type="ECO:0000313" key="2">
    <source>
        <dbReference type="EMBL" id="EFJ20127.1"/>
    </source>
</evidence>
<sequence length="472" mass="52230">MPRTSTLEPPGCPAQLRAICCDALGFVKVVEARGENGAENGPLDVVARWGQPGAGISAISYSNSSNRLAVARKSGDIEILESTDGSICAQLASLNLDAKERENDAISGLHLFREDGPCGQSVLSCSRNGDAALRTFGDEDAPSPVSRWNVCKSGEVLSMRVHNSENVASFGGNRVELSLWDLESSSKVWEAKKPRPNNIGLVSLPYVTASTFLLRDDHRKLVIGTGDYQVRLYDVHAQKRPVVAVTFKESPIKAVAEDPDGFTVYVGNSTGSMASFDMRTGKLLSGFKGKLAGSVRCIARHPSLPLIASCVWIGLDRFLRIHDIRSRQLLGRIFLKQPLVAVVFDDQAKTSEEPLLTASQEQSQGKRKQIENEVDYMDKEDDEYEEEKPRKKKPKKHKKPKRKQAGKDDEATDLAEDESPAKKLKELKKLKRKQNGETSEPKKKKIKDTTSEKPKEKSNEKSTNKKKRTREE</sequence>
<dbReference type="HOGENOM" id="CLU_033769_3_0_1"/>
<reference evidence="2 3" key="1">
    <citation type="journal article" date="2011" name="Science">
        <title>The Selaginella genome identifies genetic changes associated with the evolution of vascular plants.</title>
        <authorList>
            <person name="Banks J.A."/>
            <person name="Nishiyama T."/>
            <person name="Hasebe M."/>
            <person name="Bowman J.L."/>
            <person name="Gribskov M."/>
            <person name="dePamphilis C."/>
            <person name="Albert V.A."/>
            <person name="Aono N."/>
            <person name="Aoyama T."/>
            <person name="Ambrose B.A."/>
            <person name="Ashton N.W."/>
            <person name="Axtell M.J."/>
            <person name="Barker E."/>
            <person name="Barker M.S."/>
            <person name="Bennetzen J.L."/>
            <person name="Bonawitz N.D."/>
            <person name="Chapple C."/>
            <person name="Cheng C."/>
            <person name="Correa L.G."/>
            <person name="Dacre M."/>
            <person name="DeBarry J."/>
            <person name="Dreyer I."/>
            <person name="Elias M."/>
            <person name="Engstrom E.M."/>
            <person name="Estelle M."/>
            <person name="Feng L."/>
            <person name="Finet C."/>
            <person name="Floyd S.K."/>
            <person name="Frommer W.B."/>
            <person name="Fujita T."/>
            <person name="Gramzow L."/>
            <person name="Gutensohn M."/>
            <person name="Harholt J."/>
            <person name="Hattori M."/>
            <person name="Heyl A."/>
            <person name="Hirai T."/>
            <person name="Hiwatashi Y."/>
            <person name="Ishikawa M."/>
            <person name="Iwata M."/>
            <person name="Karol K.G."/>
            <person name="Koehler B."/>
            <person name="Kolukisaoglu U."/>
            <person name="Kubo M."/>
            <person name="Kurata T."/>
            <person name="Lalonde S."/>
            <person name="Li K."/>
            <person name="Li Y."/>
            <person name="Litt A."/>
            <person name="Lyons E."/>
            <person name="Manning G."/>
            <person name="Maruyama T."/>
            <person name="Michael T.P."/>
            <person name="Mikami K."/>
            <person name="Miyazaki S."/>
            <person name="Morinaga S."/>
            <person name="Murata T."/>
            <person name="Mueller-Roeber B."/>
            <person name="Nelson D.R."/>
            <person name="Obara M."/>
            <person name="Oguri Y."/>
            <person name="Olmstead R.G."/>
            <person name="Onodera N."/>
            <person name="Petersen B.L."/>
            <person name="Pils B."/>
            <person name="Prigge M."/>
            <person name="Rensing S.A."/>
            <person name="Riano-Pachon D.M."/>
            <person name="Roberts A.W."/>
            <person name="Sato Y."/>
            <person name="Scheller H.V."/>
            <person name="Schulz B."/>
            <person name="Schulz C."/>
            <person name="Shakirov E.V."/>
            <person name="Shibagaki N."/>
            <person name="Shinohara N."/>
            <person name="Shippen D.E."/>
            <person name="Soerensen I."/>
            <person name="Sotooka R."/>
            <person name="Sugimoto N."/>
            <person name="Sugita M."/>
            <person name="Sumikawa N."/>
            <person name="Tanurdzic M."/>
            <person name="Theissen G."/>
            <person name="Ulvskov P."/>
            <person name="Wakazuki S."/>
            <person name="Weng J.K."/>
            <person name="Willats W.W."/>
            <person name="Wipf D."/>
            <person name="Wolf P.G."/>
            <person name="Yang L."/>
            <person name="Zimmer A.D."/>
            <person name="Zhu Q."/>
            <person name="Mitros T."/>
            <person name="Hellsten U."/>
            <person name="Loque D."/>
            <person name="Otillar R."/>
            <person name="Salamov A."/>
            <person name="Schmutz J."/>
            <person name="Shapiro H."/>
            <person name="Lindquist E."/>
            <person name="Lucas S."/>
            <person name="Rokhsar D."/>
            <person name="Grigoriev I.V."/>
        </authorList>
    </citation>
    <scope>NUCLEOTIDE SEQUENCE [LARGE SCALE GENOMIC DNA]</scope>
</reference>
<dbReference type="GO" id="GO:0005730">
    <property type="term" value="C:nucleolus"/>
    <property type="evidence" value="ECO:0000318"/>
    <property type="project" value="GO_Central"/>
</dbReference>
<dbReference type="GO" id="GO:0042273">
    <property type="term" value="P:ribosomal large subunit biogenesis"/>
    <property type="evidence" value="ECO:0000318"/>
    <property type="project" value="GO_Central"/>
</dbReference>
<dbReference type="Proteomes" id="UP000001514">
    <property type="component" value="Unassembled WGS sequence"/>
</dbReference>